<evidence type="ECO:0000313" key="4">
    <source>
        <dbReference type="Proteomes" id="UP000614272"/>
    </source>
</evidence>
<dbReference type="PANTHER" id="PTHR36536">
    <property type="entry name" value="UPF0111 PROTEIN HI_1603"/>
    <property type="match status" value="1"/>
</dbReference>
<dbReference type="NCBIfam" id="TIGR00153">
    <property type="entry name" value="TIGR00153 family protein"/>
    <property type="match status" value="1"/>
</dbReference>
<evidence type="ECO:0000256" key="1">
    <source>
        <dbReference type="ARBA" id="ARBA00008591"/>
    </source>
</evidence>
<proteinExistence type="inferred from homology"/>
<name>A0ABQ1RET3_9ALTE</name>
<dbReference type="Gene3D" id="1.20.58.220">
    <property type="entry name" value="Phosphate transport system protein phou homolog 2, domain 2"/>
    <property type="match status" value="1"/>
</dbReference>
<protein>
    <submittedName>
        <fullName evidence="3">Phosphate transport regulator</fullName>
    </submittedName>
</protein>
<keyword evidence="4" id="KW-1185">Reference proteome</keyword>
<accession>A0ABQ1RET3</accession>
<dbReference type="Pfam" id="PF01865">
    <property type="entry name" value="PhoU_div"/>
    <property type="match status" value="1"/>
</dbReference>
<dbReference type="SUPFAM" id="SSF109755">
    <property type="entry name" value="PhoU-like"/>
    <property type="match status" value="1"/>
</dbReference>
<dbReference type="Proteomes" id="UP000614272">
    <property type="component" value="Unassembled WGS sequence"/>
</dbReference>
<keyword evidence="2" id="KW-0175">Coiled coil</keyword>
<evidence type="ECO:0000256" key="2">
    <source>
        <dbReference type="SAM" id="Coils"/>
    </source>
</evidence>
<dbReference type="InterPro" id="IPR002727">
    <property type="entry name" value="DUF47"/>
</dbReference>
<dbReference type="InterPro" id="IPR018445">
    <property type="entry name" value="Put_Phosphate_transp_reg"/>
</dbReference>
<comment type="similarity">
    <text evidence="1">Belongs to the UPF0111 family.</text>
</comment>
<dbReference type="InterPro" id="IPR038078">
    <property type="entry name" value="PhoU-like_sf"/>
</dbReference>
<dbReference type="PANTHER" id="PTHR36536:SF3">
    <property type="entry name" value="UPF0111 PROTEIN HI_1603"/>
    <property type="match status" value="1"/>
</dbReference>
<evidence type="ECO:0000313" key="3">
    <source>
        <dbReference type="EMBL" id="GGD66026.1"/>
    </source>
</evidence>
<organism evidence="3 4">
    <name type="scientific">Lacimicrobium alkaliphilum</name>
    <dbReference type="NCBI Taxonomy" id="1526571"/>
    <lineage>
        <taxon>Bacteria</taxon>
        <taxon>Pseudomonadati</taxon>
        <taxon>Pseudomonadota</taxon>
        <taxon>Gammaproteobacteria</taxon>
        <taxon>Alteromonadales</taxon>
        <taxon>Alteromonadaceae</taxon>
        <taxon>Lacimicrobium</taxon>
    </lineage>
</organism>
<comment type="caution">
    <text evidence="3">The sequence shown here is derived from an EMBL/GenBank/DDBJ whole genome shotgun (WGS) entry which is preliminary data.</text>
</comment>
<dbReference type="EMBL" id="BMGJ01000007">
    <property type="protein sequence ID" value="GGD66026.1"/>
    <property type="molecule type" value="Genomic_DNA"/>
</dbReference>
<gene>
    <name evidence="3" type="ORF">GCM10011357_21570</name>
</gene>
<sequence>MSFMSTSAFLEVFAKSPLKPLEEHINTVHQCSQGLLPFFEAVFKNDWKQAEKCQGDISHLERKADALKHELRVNLPAGIFMPIQRQDLLDLLTTQDKIANRARDISGLVLGRELQLPEPMQEDFLKYLQRCLDATKQAKKVTNELDELLETGFRGREVKVVEEMINELDQIEDDTDKIQISVRRSLWKMEDKLNPVDVMFLYKIIEWIGDLADIAERVGSRLELMLAK</sequence>
<feature type="coiled-coil region" evidence="2">
    <location>
        <begin position="131"/>
        <end position="181"/>
    </location>
</feature>
<reference evidence="4" key="1">
    <citation type="journal article" date="2019" name="Int. J. Syst. Evol. Microbiol.">
        <title>The Global Catalogue of Microorganisms (GCM) 10K type strain sequencing project: providing services to taxonomists for standard genome sequencing and annotation.</title>
        <authorList>
            <consortium name="The Broad Institute Genomics Platform"/>
            <consortium name="The Broad Institute Genome Sequencing Center for Infectious Disease"/>
            <person name="Wu L."/>
            <person name="Ma J."/>
        </authorList>
    </citation>
    <scope>NUCLEOTIDE SEQUENCE [LARGE SCALE GENOMIC DNA]</scope>
    <source>
        <strain evidence="4">CGMCC 1.12923</strain>
    </source>
</reference>